<evidence type="ECO:0000313" key="3">
    <source>
        <dbReference type="Proteomes" id="UP000434604"/>
    </source>
</evidence>
<dbReference type="Gene3D" id="3.40.50.2020">
    <property type="match status" value="1"/>
</dbReference>
<dbReference type="InterPro" id="IPR000836">
    <property type="entry name" value="PRTase_dom"/>
</dbReference>
<dbReference type="Proteomes" id="UP000434604">
    <property type="component" value="Unassembled WGS sequence"/>
</dbReference>
<organism evidence="1 3">
    <name type="scientific">Bacteroides xylanisolvens</name>
    <dbReference type="NCBI Taxonomy" id="371601"/>
    <lineage>
        <taxon>Bacteria</taxon>
        <taxon>Pseudomonadati</taxon>
        <taxon>Bacteroidota</taxon>
        <taxon>Bacteroidia</taxon>
        <taxon>Bacteroidales</taxon>
        <taxon>Bacteroidaceae</taxon>
        <taxon>Bacteroides</taxon>
    </lineage>
</organism>
<keyword evidence="1" id="KW-0328">Glycosyltransferase</keyword>
<keyword evidence="1" id="KW-0808">Transferase</keyword>
<dbReference type="CDD" id="cd06223">
    <property type="entry name" value="PRTases_typeI"/>
    <property type="match status" value="1"/>
</dbReference>
<sequence>MDKALLIYFILLAVTVAAIRFAFYCLKKVGEAYFYAAQLTSDQSLRGKLSRKAVLAGNKAAYPIYALSNPTEFDSHKPMEPFKFKGVKCIFSDYYFPNRYRNDIGCEQRFFCDELLEFKDGKRNGYEFFMNCTEALNPEDDCVIMFMPCSKSWHYKRRFRALNDFLEDYYPESSNGYKFITYTGERESLHLTKDRTKKSLEQNYYINCDLTGKRVIVVDDLFTTGCSLLDFKKQIEMKGGKVAYALFLGKTFQMPDNFDIWFTAWCNK</sequence>
<dbReference type="RefSeq" id="WP_151934976.1">
    <property type="nucleotide sequence ID" value="NZ_JAIWXB010000015.1"/>
</dbReference>
<dbReference type="AlphaFoldDB" id="A0A7J5PVE0"/>
<reference evidence="1 3" key="1">
    <citation type="journal article" date="2019" name="Nat. Med.">
        <title>A library of human gut bacterial isolates paired with longitudinal multiomics data enables mechanistic microbiome research.</title>
        <authorList>
            <person name="Poyet M."/>
            <person name="Groussin M."/>
            <person name="Gibbons S.M."/>
            <person name="Avila-Pacheco J."/>
            <person name="Jiang X."/>
            <person name="Kearney S.M."/>
            <person name="Perrotta A.R."/>
            <person name="Berdy B."/>
            <person name="Zhao S."/>
            <person name="Lieberman T.D."/>
            <person name="Swanson P.K."/>
            <person name="Smith M."/>
            <person name="Roesemann S."/>
            <person name="Alexander J.E."/>
            <person name="Rich S.A."/>
            <person name="Livny J."/>
            <person name="Vlamakis H."/>
            <person name="Clish C."/>
            <person name="Bullock K."/>
            <person name="Deik A."/>
            <person name="Scott J."/>
            <person name="Pierce K.A."/>
            <person name="Xavier R.J."/>
            <person name="Alm E.J."/>
        </authorList>
    </citation>
    <scope>NUCLEOTIDE SEQUENCE [LARGE SCALE GENOMIC DNA]</scope>
    <source>
        <strain evidence="1 3">BIOML-A58</strain>
    </source>
</reference>
<proteinExistence type="predicted"/>
<dbReference type="SUPFAM" id="SSF53271">
    <property type="entry name" value="PRTase-like"/>
    <property type="match status" value="1"/>
</dbReference>
<dbReference type="Proteomes" id="UP001198461">
    <property type="component" value="Unassembled WGS sequence"/>
</dbReference>
<accession>A0A7J5PVE0</accession>
<dbReference type="EMBL" id="JAIWYE010000017">
    <property type="protein sequence ID" value="MCA4703692.1"/>
    <property type="molecule type" value="Genomic_DNA"/>
</dbReference>
<protein>
    <submittedName>
        <fullName evidence="1">Phosphoribosyltransferase</fullName>
    </submittedName>
</protein>
<comment type="caution">
    <text evidence="1">The sequence shown here is derived from an EMBL/GenBank/DDBJ whole genome shotgun (WGS) entry which is preliminary data.</text>
</comment>
<dbReference type="GO" id="GO:0016757">
    <property type="term" value="F:glycosyltransferase activity"/>
    <property type="evidence" value="ECO:0007669"/>
    <property type="project" value="UniProtKB-KW"/>
</dbReference>
<name>A0A7J5PVE0_9BACE</name>
<dbReference type="InterPro" id="IPR029057">
    <property type="entry name" value="PRTase-like"/>
</dbReference>
<evidence type="ECO:0000313" key="2">
    <source>
        <dbReference type="EMBL" id="MCA4703692.1"/>
    </source>
</evidence>
<dbReference type="EMBL" id="WDED01000020">
    <property type="protein sequence ID" value="KAB6146914.1"/>
    <property type="molecule type" value="Genomic_DNA"/>
</dbReference>
<evidence type="ECO:0000313" key="1">
    <source>
        <dbReference type="EMBL" id="KAB6146914.1"/>
    </source>
</evidence>
<gene>
    <name evidence="1" type="ORF">GA398_14355</name>
    <name evidence="2" type="ORF">LD004_08685</name>
</gene>
<reference evidence="2" key="2">
    <citation type="submission" date="2023-08" db="EMBL/GenBank/DDBJ databases">
        <title>Mucin Metabolism Genes Underlie the Key Renovations of Bacteroides xylanisolvens Genomes in Captive Great Apes.</title>
        <authorList>
            <person name="Nishida A.H."/>
        </authorList>
    </citation>
    <scope>NUCLEOTIDE SEQUENCE</scope>
    <source>
        <strain evidence="2">P13.H9</strain>
    </source>
</reference>